<evidence type="ECO:0000313" key="4">
    <source>
        <dbReference type="Proteomes" id="UP000053029"/>
    </source>
</evidence>
<sequence>MTDKILIDRLSHCRYGHPDLQKAKKFFIDFGLIVEKETDEKIYFRGFGKDAVVYVAEQTHDGKRRFLGGGWIVQSLADLEKAAKVPGATPVHDYEGPGGGKCVIMPDIMGEEITLIWGQTDRTIDEREAPKPVKWNTWEDKRRYGEFQRPERASPSKVHKLGHYGFEVDVSRLPEVVDWYCKTFNLKETDSLRHEQSGKIIMTFIHIDKGKEYVDHHNIFIAGGPIGEGIKAHHSSFEVDDMDSQLVGHHHLQKQGWINVFGLGRHVLGSQIFDYWFDSSGFLVEHYVDGDLVNEDKPHEFEPATAATVASWGPDIPRAFFSKKLEDVPGLTDIPVVPAEA</sequence>
<dbReference type="PROSITE" id="PS51819">
    <property type="entry name" value="VOC"/>
    <property type="match status" value="1"/>
</dbReference>
<dbReference type="STRING" id="1442368.A0A0D2GZL5"/>
<dbReference type="CDD" id="cd07267">
    <property type="entry name" value="THT_Oxygenase_N"/>
    <property type="match status" value="1"/>
</dbReference>
<gene>
    <name evidence="3" type="ORF">Z517_03276</name>
</gene>
<dbReference type="SUPFAM" id="SSF54593">
    <property type="entry name" value="Glyoxalase/Bleomycin resistance protein/Dihydroxybiphenyl dioxygenase"/>
    <property type="match status" value="1"/>
</dbReference>
<evidence type="ECO:0000313" key="3">
    <source>
        <dbReference type="EMBL" id="KIW84030.1"/>
    </source>
</evidence>
<organism evidence="3 4">
    <name type="scientific">Fonsecaea pedrosoi CBS 271.37</name>
    <dbReference type="NCBI Taxonomy" id="1442368"/>
    <lineage>
        <taxon>Eukaryota</taxon>
        <taxon>Fungi</taxon>
        <taxon>Dikarya</taxon>
        <taxon>Ascomycota</taxon>
        <taxon>Pezizomycotina</taxon>
        <taxon>Eurotiomycetes</taxon>
        <taxon>Chaetothyriomycetidae</taxon>
        <taxon>Chaetothyriales</taxon>
        <taxon>Herpotrichiellaceae</taxon>
        <taxon>Fonsecaea</taxon>
    </lineage>
</organism>
<dbReference type="PANTHER" id="PTHR43048">
    <property type="entry name" value="METHYLMALONYL-COA EPIMERASE"/>
    <property type="match status" value="1"/>
</dbReference>
<dbReference type="Proteomes" id="UP000053029">
    <property type="component" value="Unassembled WGS sequence"/>
</dbReference>
<dbReference type="InterPro" id="IPR051785">
    <property type="entry name" value="MMCE/EMCE_epimerase"/>
</dbReference>
<dbReference type="EMBL" id="KN846970">
    <property type="protein sequence ID" value="KIW84030.1"/>
    <property type="molecule type" value="Genomic_DNA"/>
</dbReference>
<evidence type="ECO:0000256" key="1">
    <source>
        <dbReference type="ARBA" id="ARBA00022723"/>
    </source>
</evidence>
<keyword evidence="4" id="KW-1185">Reference proteome</keyword>
<reference evidence="3 4" key="1">
    <citation type="submission" date="2015-01" db="EMBL/GenBank/DDBJ databases">
        <title>The Genome Sequence of Fonsecaea pedrosoi CBS 271.37.</title>
        <authorList>
            <consortium name="The Broad Institute Genomics Platform"/>
            <person name="Cuomo C."/>
            <person name="de Hoog S."/>
            <person name="Gorbushina A."/>
            <person name="Stielow B."/>
            <person name="Teixiera M."/>
            <person name="Abouelleil A."/>
            <person name="Chapman S.B."/>
            <person name="Priest M."/>
            <person name="Young S.K."/>
            <person name="Wortman J."/>
            <person name="Nusbaum C."/>
            <person name="Birren B."/>
        </authorList>
    </citation>
    <scope>NUCLEOTIDE SEQUENCE [LARGE SCALE GENOMIC DNA]</scope>
    <source>
        <strain evidence="3 4">CBS 271.37</strain>
    </source>
</reference>
<proteinExistence type="predicted"/>
<dbReference type="GeneID" id="25302766"/>
<dbReference type="PANTHER" id="PTHR43048:SF3">
    <property type="entry name" value="METHYLMALONYL-COA EPIMERASE, MITOCHONDRIAL"/>
    <property type="match status" value="1"/>
</dbReference>
<dbReference type="GO" id="GO:0004493">
    <property type="term" value="F:methylmalonyl-CoA epimerase activity"/>
    <property type="evidence" value="ECO:0007669"/>
    <property type="project" value="TreeGrafter"/>
</dbReference>
<dbReference type="AlphaFoldDB" id="A0A0D2GZL5"/>
<dbReference type="Gene3D" id="3.10.180.10">
    <property type="entry name" value="2,3-Dihydroxybiphenyl 1,2-Dioxygenase, domain 1"/>
    <property type="match status" value="2"/>
</dbReference>
<name>A0A0D2GZL5_9EURO</name>
<evidence type="ECO:0000259" key="2">
    <source>
        <dbReference type="PROSITE" id="PS51819"/>
    </source>
</evidence>
<dbReference type="VEuPathDB" id="FungiDB:Z517_03276"/>
<dbReference type="InterPro" id="IPR037523">
    <property type="entry name" value="VOC_core"/>
</dbReference>
<dbReference type="GO" id="GO:0046872">
    <property type="term" value="F:metal ion binding"/>
    <property type="evidence" value="ECO:0007669"/>
    <property type="project" value="UniProtKB-KW"/>
</dbReference>
<dbReference type="InterPro" id="IPR029068">
    <property type="entry name" value="Glyas_Bleomycin-R_OHBP_Dase"/>
</dbReference>
<dbReference type="GO" id="GO:0005739">
    <property type="term" value="C:mitochondrion"/>
    <property type="evidence" value="ECO:0007669"/>
    <property type="project" value="TreeGrafter"/>
</dbReference>
<dbReference type="RefSeq" id="XP_013287838.1">
    <property type="nucleotide sequence ID" value="XM_013432384.1"/>
</dbReference>
<keyword evidence="1" id="KW-0479">Metal-binding</keyword>
<accession>A0A0D2GZL5</accession>
<dbReference type="GO" id="GO:0046491">
    <property type="term" value="P:L-methylmalonyl-CoA metabolic process"/>
    <property type="evidence" value="ECO:0007669"/>
    <property type="project" value="TreeGrafter"/>
</dbReference>
<dbReference type="HOGENOM" id="CLU_052361_0_1_1"/>
<dbReference type="Pfam" id="PF00903">
    <property type="entry name" value="Glyoxalase"/>
    <property type="match status" value="1"/>
</dbReference>
<dbReference type="InterPro" id="IPR004360">
    <property type="entry name" value="Glyas_Fos-R_dOase_dom"/>
</dbReference>
<dbReference type="OrthoDB" id="3360610at2759"/>
<protein>
    <recommendedName>
        <fullName evidence="2">VOC domain-containing protein</fullName>
    </recommendedName>
</protein>
<feature type="domain" description="VOC" evidence="2">
    <location>
        <begin position="160"/>
        <end position="289"/>
    </location>
</feature>